<dbReference type="InterPro" id="IPR001279">
    <property type="entry name" value="Metallo-B-lactamas"/>
</dbReference>
<dbReference type="Proteomes" id="UP000471381">
    <property type="component" value="Unassembled WGS sequence"/>
</dbReference>
<dbReference type="CDD" id="cd07731">
    <property type="entry name" value="ComA-like_MBL-fold"/>
    <property type="match status" value="1"/>
</dbReference>
<dbReference type="GO" id="GO:0005886">
    <property type="term" value="C:plasma membrane"/>
    <property type="evidence" value="ECO:0007669"/>
    <property type="project" value="UniProtKB-SubCell"/>
</dbReference>
<dbReference type="Pfam" id="PF00753">
    <property type="entry name" value="Lactamase_B"/>
    <property type="match status" value="1"/>
</dbReference>
<feature type="transmembrane region" description="Helical" evidence="6">
    <location>
        <begin position="487"/>
        <end position="512"/>
    </location>
</feature>
<evidence type="ECO:0000256" key="6">
    <source>
        <dbReference type="SAM" id="Phobius"/>
    </source>
</evidence>
<evidence type="ECO:0000256" key="4">
    <source>
        <dbReference type="ARBA" id="ARBA00022989"/>
    </source>
</evidence>
<reference evidence="9 10" key="1">
    <citation type="submission" date="2020-01" db="EMBL/GenBank/DDBJ databases">
        <title>Genomes of bacteria type strains.</title>
        <authorList>
            <person name="Chen J."/>
            <person name="Zhu S."/>
            <person name="Yang J."/>
        </authorList>
    </citation>
    <scope>NUCLEOTIDE SEQUENCE [LARGE SCALE GENOMIC DNA]</scope>
    <source>
        <strain evidence="9 10">LMG 24078</strain>
    </source>
</reference>
<feature type="transmembrane region" description="Helical" evidence="6">
    <location>
        <begin position="357"/>
        <end position="375"/>
    </location>
</feature>
<dbReference type="EMBL" id="JAAAWO010000005">
    <property type="protein sequence ID" value="NDW15500.1"/>
    <property type="molecule type" value="Genomic_DNA"/>
</dbReference>
<keyword evidence="3 6" id="KW-0812">Transmembrane</keyword>
<evidence type="ECO:0000313" key="10">
    <source>
        <dbReference type="Proteomes" id="UP000471381"/>
    </source>
</evidence>
<dbReference type="PANTHER" id="PTHR30619">
    <property type="entry name" value="DNA INTERNALIZATION/COMPETENCE PROTEIN COMEC/REC2"/>
    <property type="match status" value="1"/>
</dbReference>
<feature type="transmembrane region" description="Helical" evidence="6">
    <location>
        <begin position="68"/>
        <end position="93"/>
    </location>
</feature>
<name>A0A6N9TEB2_9ALTE</name>
<comment type="caution">
    <text evidence="9">The sequence shown here is derived from an EMBL/GenBank/DDBJ whole genome shotgun (WGS) entry which is preliminary data.</text>
</comment>
<evidence type="ECO:0000256" key="5">
    <source>
        <dbReference type="ARBA" id="ARBA00023136"/>
    </source>
</evidence>
<evidence type="ECO:0000256" key="3">
    <source>
        <dbReference type="ARBA" id="ARBA00022692"/>
    </source>
</evidence>
<evidence type="ECO:0000313" key="9">
    <source>
        <dbReference type="EMBL" id="NDW15500.1"/>
    </source>
</evidence>
<feature type="transmembrane region" description="Helical" evidence="6">
    <location>
        <begin position="533"/>
        <end position="552"/>
    </location>
</feature>
<feature type="transmembrane region" description="Helical" evidence="6">
    <location>
        <begin position="408"/>
        <end position="441"/>
    </location>
</feature>
<dbReference type="Gene3D" id="3.60.15.10">
    <property type="entry name" value="Ribonuclease Z/Hydroxyacylglutathione hydrolase-like"/>
    <property type="match status" value="2"/>
</dbReference>
<keyword evidence="5 6" id="KW-0472">Membrane</keyword>
<feature type="transmembrane region" description="Helical" evidence="6">
    <location>
        <begin position="453"/>
        <end position="475"/>
    </location>
</feature>
<gene>
    <name evidence="9" type="ORF">GTQ48_08200</name>
</gene>
<keyword evidence="4 6" id="KW-1133">Transmembrane helix</keyword>
<evidence type="ECO:0000259" key="7">
    <source>
        <dbReference type="Pfam" id="PF00753"/>
    </source>
</evidence>
<feature type="transmembrane region" description="Helical" evidence="6">
    <location>
        <begin position="31"/>
        <end position="47"/>
    </location>
</feature>
<proteinExistence type="predicted"/>
<dbReference type="PANTHER" id="PTHR30619:SF1">
    <property type="entry name" value="RECOMBINATION PROTEIN 2"/>
    <property type="match status" value="1"/>
</dbReference>
<feature type="domain" description="Metallo-beta-lactamase" evidence="7">
    <location>
        <begin position="615"/>
        <end position="795"/>
    </location>
</feature>
<dbReference type="SUPFAM" id="SSF56281">
    <property type="entry name" value="Metallo-hydrolase/oxidoreductase"/>
    <property type="match status" value="1"/>
</dbReference>
<dbReference type="NCBIfam" id="TIGR00360">
    <property type="entry name" value="ComEC_N-term"/>
    <property type="match status" value="1"/>
</dbReference>
<accession>A0A6N9TEB2</accession>
<feature type="transmembrane region" description="Helical" evidence="6">
    <location>
        <begin position="382"/>
        <end position="402"/>
    </location>
</feature>
<feature type="transmembrane region" description="Helical" evidence="6">
    <location>
        <begin position="558"/>
        <end position="580"/>
    </location>
</feature>
<dbReference type="InterPro" id="IPR004477">
    <property type="entry name" value="ComEC_N"/>
</dbReference>
<comment type="subcellular location">
    <subcellularLocation>
        <location evidence="1">Cell membrane</location>
        <topology evidence="1">Multi-pass membrane protein</topology>
    </subcellularLocation>
</comment>
<feature type="domain" description="ComEC/Rec2-related protein" evidence="8">
    <location>
        <begin position="262"/>
        <end position="580"/>
    </location>
</feature>
<evidence type="ECO:0000256" key="2">
    <source>
        <dbReference type="ARBA" id="ARBA00022475"/>
    </source>
</evidence>
<dbReference type="NCBIfam" id="TIGR00361">
    <property type="entry name" value="ComEC_Rec2"/>
    <property type="match status" value="1"/>
</dbReference>
<dbReference type="GO" id="GO:0030420">
    <property type="term" value="P:establishment of competence for transformation"/>
    <property type="evidence" value="ECO:0007669"/>
    <property type="project" value="InterPro"/>
</dbReference>
<dbReference type="InterPro" id="IPR004797">
    <property type="entry name" value="Competence_ComEC/Rec2"/>
</dbReference>
<evidence type="ECO:0000259" key="8">
    <source>
        <dbReference type="Pfam" id="PF03772"/>
    </source>
</evidence>
<keyword evidence="2" id="KW-1003">Cell membrane</keyword>
<dbReference type="InterPro" id="IPR035681">
    <property type="entry name" value="ComA-like_MBL"/>
</dbReference>
<protein>
    <submittedName>
        <fullName evidence="9">DNA internalization-related competence protein ComEC/Rec2</fullName>
    </submittedName>
</protein>
<feature type="transmembrane region" description="Helical" evidence="6">
    <location>
        <begin position="286"/>
        <end position="311"/>
    </location>
</feature>
<keyword evidence="10" id="KW-1185">Reference proteome</keyword>
<dbReference type="InterPro" id="IPR036866">
    <property type="entry name" value="RibonucZ/Hydroxyglut_hydro"/>
</dbReference>
<feature type="transmembrane region" description="Helical" evidence="6">
    <location>
        <begin position="7"/>
        <end position="25"/>
    </location>
</feature>
<dbReference type="Pfam" id="PF03772">
    <property type="entry name" value="Competence"/>
    <property type="match status" value="1"/>
</dbReference>
<dbReference type="InterPro" id="IPR052159">
    <property type="entry name" value="Competence_DNA_uptake"/>
</dbReference>
<dbReference type="AlphaFoldDB" id="A0A6N9TEB2"/>
<organism evidence="9 10">
    <name type="scientific">Alteromonas genovensis</name>
    <dbReference type="NCBI Taxonomy" id="471225"/>
    <lineage>
        <taxon>Bacteria</taxon>
        <taxon>Pseudomonadati</taxon>
        <taxon>Pseudomonadota</taxon>
        <taxon>Gammaproteobacteria</taxon>
        <taxon>Alteromonadales</taxon>
        <taxon>Alteromonadaceae</taxon>
        <taxon>Alteromonas/Salinimonas group</taxon>
        <taxon>Alteromonas</taxon>
    </lineage>
</organism>
<evidence type="ECO:0000256" key="1">
    <source>
        <dbReference type="ARBA" id="ARBA00004651"/>
    </source>
</evidence>
<sequence>MVNRITIWLISFCLGALSAVFWPRLPSKIELTILCTLCLLPILLSLYSKHINNTLDTLKGKAGKGVCFCGLVLSGCVAGALVEASVGYLHYAWQLPNDKIQKEITIRARVLKGGCVPSDNILSEHDSTCEKSYKYLVKFIAFEPKVSPYNRTETESNAELLMGKKGLLTSSTYTFVKNADVEHCLHNGDEFTAVVKLKPRYSTQNPVGFNKQMQLLVDNVHVTGYIKTLHSASVTHKHSFRLRMAAVLHTIDIQNRIWWQALLVGIRVNFDKPHWQLLQVTGTGHLFSISGMHLGVVAAYTLLLSAGFLLIASYTKRVVKALISMLRLPHWFAALHLPLQFSLQEAHTLTPVFAIKYRIMIIGAVWVVCGFYAALSGLALPVVRAFVLLTIASVFSLLFIAYRPIHIATAMVAMSIVLFPLSILSASFYLSVCAVFYIWFLTTRFRTENGSRFKTLLLLQLLLGVFMAPLTIIFFNSLSVAGLIANIIAVPVITLLLPSALIILLILTLVYPSKVGATDGGAVDNVYQMAESLFIYLDSALSWLLSVLRYIAHYDWAAINIHIDSKVAACLLVCMMVIIAPPWRYKRHALFVLIIPLLAFYIPSNPDQWKVHVLDAGQASAIVVIKGERAMVIDSGASYRNLAYTASSVLLPLLKREGVEAIDIIVHTHKDNDHAGGKAALASSPLAQNAMWFSPTKNCELGRVEQWEGLAIHFLWPKAGNTINNNDHSCVLKITDGQRSVLLPGDIERTTEYAILALPNSKTNLKADVLIAPHHGSNTSSTDVFLKYVAPKAAIFTQGFENRWQFPAKAVTLRYEALNIPYYMTSFHGYLTISFPADSHTYFNQITTGFTVHSQRFDLNKRWYLDARYPTHLLLSLKSH</sequence>